<dbReference type="Proteomes" id="UP000530564">
    <property type="component" value="Unassembled WGS sequence"/>
</dbReference>
<sequence>MKHPYPLPAHLPPDLLRVHAYWEGLLRGRAEMPFWDDAKLTDLPDLADRLFLIDVFQRPERFRLNTVGKALTERAIEGEFLDEVDLGAPFDFLLSQCSATVEAAGPSHFGPATPSAPSPAYSRLLLPMWGDGRVGMILGVVDFS</sequence>
<keyword evidence="2" id="KW-1185">Reference proteome</keyword>
<reference evidence="1 2" key="1">
    <citation type="submission" date="2020-08" db="EMBL/GenBank/DDBJ databases">
        <title>Genomic Encyclopedia of Type Strains, Phase IV (KMG-IV): sequencing the most valuable type-strain genomes for metagenomic binning, comparative biology and taxonomic classification.</title>
        <authorList>
            <person name="Goeker M."/>
        </authorList>
    </citation>
    <scope>NUCLEOTIDE SEQUENCE [LARGE SCALE GENOMIC DNA]</scope>
    <source>
        <strain evidence="1 2">DSM 21793</strain>
    </source>
</reference>
<comment type="caution">
    <text evidence="1">The sequence shown here is derived from an EMBL/GenBank/DDBJ whole genome shotgun (WGS) entry which is preliminary data.</text>
</comment>
<evidence type="ECO:0000313" key="2">
    <source>
        <dbReference type="Proteomes" id="UP000530564"/>
    </source>
</evidence>
<evidence type="ECO:0000313" key="1">
    <source>
        <dbReference type="EMBL" id="MBB3892978.1"/>
    </source>
</evidence>
<proteinExistence type="predicted"/>
<dbReference type="RefSeq" id="WP_183775987.1">
    <property type="nucleotide sequence ID" value="NZ_JACIDK010000006.1"/>
</dbReference>
<organism evidence="1 2">
    <name type="scientific">Phenylobacterium haematophilum</name>
    <dbReference type="NCBI Taxonomy" id="98513"/>
    <lineage>
        <taxon>Bacteria</taxon>
        <taxon>Pseudomonadati</taxon>
        <taxon>Pseudomonadota</taxon>
        <taxon>Alphaproteobacteria</taxon>
        <taxon>Caulobacterales</taxon>
        <taxon>Caulobacteraceae</taxon>
        <taxon>Phenylobacterium</taxon>
    </lineage>
</organism>
<name>A0A840A3L8_9CAUL</name>
<protein>
    <recommendedName>
        <fullName evidence="3">PAS domain-containing protein</fullName>
    </recommendedName>
</protein>
<evidence type="ECO:0008006" key="3">
    <source>
        <dbReference type="Google" id="ProtNLM"/>
    </source>
</evidence>
<dbReference type="EMBL" id="JACIDK010000006">
    <property type="protein sequence ID" value="MBB3892978.1"/>
    <property type="molecule type" value="Genomic_DNA"/>
</dbReference>
<dbReference type="AlphaFoldDB" id="A0A840A3L8"/>
<gene>
    <name evidence="1" type="ORF">GGQ61_003716</name>
</gene>
<accession>A0A840A3L8</accession>